<evidence type="ECO:0000313" key="2">
    <source>
        <dbReference type="Proteomes" id="UP000037822"/>
    </source>
</evidence>
<dbReference type="AlphaFoldDB" id="A0A0N1F2E0"/>
<dbReference type="EMBL" id="LGSZ01000050">
    <property type="protein sequence ID" value="KPH79358.1"/>
    <property type="molecule type" value="Genomic_DNA"/>
</dbReference>
<reference evidence="1 2" key="1">
    <citation type="submission" date="2015-07" db="EMBL/GenBank/DDBJ databases">
        <title>Whole genome sequencing of Bosea vaviloviae isolated from cave pool.</title>
        <authorList>
            <person name="Tan N.E.H."/>
            <person name="Lee Y.P."/>
            <person name="Gan H.M."/>
            <person name="Barton H."/>
            <person name="Savka M.A."/>
        </authorList>
    </citation>
    <scope>NUCLEOTIDE SEQUENCE [LARGE SCALE GENOMIC DNA]</scope>
    <source>
        <strain evidence="1 2">SD260</strain>
    </source>
</reference>
<protein>
    <submittedName>
        <fullName evidence="1">Uncharacterized protein</fullName>
    </submittedName>
</protein>
<organism evidence="1 2">
    <name type="scientific">Bosea vaviloviae</name>
    <dbReference type="NCBI Taxonomy" id="1526658"/>
    <lineage>
        <taxon>Bacteria</taxon>
        <taxon>Pseudomonadati</taxon>
        <taxon>Pseudomonadota</taxon>
        <taxon>Alphaproteobacteria</taxon>
        <taxon>Hyphomicrobiales</taxon>
        <taxon>Boseaceae</taxon>
        <taxon>Bosea</taxon>
    </lineage>
</organism>
<dbReference type="Proteomes" id="UP000037822">
    <property type="component" value="Unassembled WGS sequence"/>
</dbReference>
<proteinExistence type="predicted"/>
<dbReference type="RefSeq" id="WP_054210620.1">
    <property type="nucleotide sequence ID" value="NZ_LGSZ01000050.1"/>
</dbReference>
<name>A0A0N1F2E0_9HYPH</name>
<dbReference type="Gene3D" id="1.10.3790.10">
    <property type="entry name" value="NinB"/>
    <property type="match status" value="1"/>
</dbReference>
<evidence type="ECO:0000313" key="1">
    <source>
        <dbReference type="EMBL" id="KPH79358.1"/>
    </source>
</evidence>
<sequence>MASRGQLVAKVVDGRLEPAAWADRQAIAAAEEGCLFTLTKYRPRSDAQNRYLHALLGKAADNAPEPWTIEKLKGQIKLRHGWFEGARVEVDGSCFVALRSTSDFTLEEMKTFCDQAEEFILTEVCPGMDLSLLRKEAEAEIAPARQVRS</sequence>
<dbReference type="PATRIC" id="fig|1526658.3.peg.1395"/>
<gene>
    <name evidence="1" type="ORF">AE618_18865</name>
</gene>
<comment type="caution">
    <text evidence="1">The sequence shown here is derived from an EMBL/GenBank/DDBJ whole genome shotgun (WGS) entry which is preliminary data.</text>
</comment>
<keyword evidence="2" id="KW-1185">Reference proteome</keyword>
<dbReference type="InterPro" id="IPR036619">
    <property type="entry name" value="NinB_sf"/>
</dbReference>
<accession>A0A0N1F2E0</accession>